<keyword evidence="2" id="KW-1185">Reference proteome</keyword>
<reference evidence="1" key="1">
    <citation type="submission" date="2021-08" db="EMBL/GenBank/DDBJ databases">
        <title>The first chromosome-level gecko genome reveals the dynamic sex chromosomes of Neotropical dwarf geckos (Sphaerodactylidae: Sphaerodactylus).</title>
        <authorList>
            <person name="Pinto B.J."/>
            <person name="Keating S.E."/>
            <person name="Gamble T."/>
        </authorList>
    </citation>
    <scope>NUCLEOTIDE SEQUENCE</scope>
    <source>
        <strain evidence="1">TG3544</strain>
    </source>
</reference>
<protein>
    <submittedName>
        <fullName evidence="1">Uncharacterized protein</fullName>
    </submittedName>
</protein>
<organism evidence="1 2">
    <name type="scientific">Sphaerodactylus townsendi</name>
    <dbReference type="NCBI Taxonomy" id="933632"/>
    <lineage>
        <taxon>Eukaryota</taxon>
        <taxon>Metazoa</taxon>
        <taxon>Chordata</taxon>
        <taxon>Craniata</taxon>
        <taxon>Vertebrata</taxon>
        <taxon>Euteleostomi</taxon>
        <taxon>Lepidosauria</taxon>
        <taxon>Squamata</taxon>
        <taxon>Bifurcata</taxon>
        <taxon>Gekkota</taxon>
        <taxon>Sphaerodactylidae</taxon>
        <taxon>Sphaerodactylus</taxon>
    </lineage>
</organism>
<proteinExistence type="predicted"/>
<dbReference type="Proteomes" id="UP000827872">
    <property type="component" value="Linkage Group LG13"/>
</dbReference>
<name>A0ACB8FY37_9SAUR</name>
<gene>
    <name evidence="1" type="ORF">K3G42_013464</name>
</gene>
<accession>A0ACB8FY37</accession>
<dbReference type="EMBL" id="CM037626">
    <property type="protein sequence ID" value="KAH8012000.1"/>
    <property type="molecule type" value="Genomic_DNA"/>
</dbReference>
<evidence type="ECO:0000313" key="1">
    <source>
        <dbReference type="EMBL" id="KAH8012000.1"/>
    </source>
</evidence>
<evidence type="ECO:0000313" key="2">
    <source>
        <dbReference type="Proteomes" id="UP000827872"/>
    </source>
</evidence>
<sequence length="107" mass="12247">MRNSMMQEMEVQGKETMRTAQLPKQRSLTRTKIYSNIQLNTFSAVGKKNKWKARFCAVEHLGFYKELGCFSKIDEKGYKVEGRESKINTVSLSLSNPLSFLFIISSG</sequence>
<comment type="caution">
    <text evidence="1">The sequence shown here is derived from an EMBL/GenBank/DDBJ whole genome shotgun (WGS) entry which is preliminary data.</text>
</comment>